<name>A0A511FBV3_9CELL</name>
<keyword evidence="1" id="KW-0808">Transferase</keyword>
<proteinExistence type="predicted"/>
<keyword evidence="6" id="KW-1185">Reference proteome</keyword>
<accession>A0A511FBV3</accession>
<evidence type="ECO:0000313" key="4">
    <source>
        <dbReference type="EMBL" id="GEL46746.1"/>
    </source>
</evidence>
<dbReference type="Pfam" id="PF13581">
    <property type="entry name" value="HATPase_c_2"/>
    <property type="match status" value="1"/>
</dbReference>
<evidence type="ECO:0000313" key="6">
    <source>
        <dbReference type="Proteomes" id="UP000321723"/>
    </source>
</evidence>
<dbReference type="SUPFAM" id="SSF55874">
    <property type="entry name" value="ATPase domain of HSP90 chaperone/DNA topoisomerase II/histidine kinase"/>
    <property type="match status" value="1"/>
</dbReference>
<dbReference type="InterPro" id="IPR036890">
    <property type="entry name" value="HATPase_C_sf"/>
</dbReference>
<evidence type="ECO:0000256" key="1">
    <source>
        <dbReference type="ARBA" id="ARBA00022527"/>
    </source>
</evidence>
<keyword evidence="1" id="KW-0418">Kinase</keyword>
<dbReference type="InterPro" id="IPR003594">
    <property type="entry name" value="HATPase_dom"/>
</dbReference>
<protein>
    <submittedName>
        <fullName evidence="4 5">Anti-sigma regulatory factor</fullName>
    </submittedName>
</protein>
<sequence>MHSGDGPARPESDAGLVSSVPPDRFTPVRAWALDSVTDLARVRRELLDEVTAAHAAPQLTLGRVPENMVLVASELATNALQHGLPPTVLSLHTDERDYLLDVCDSDLESIPMLAGERPVGAGGFGLLIARRLSQDVGWYTAESTKHVWAIFPAQG</sequence>
<dbReference type="Gene3D" id="3.30.565.10">
    <property type="entry name" value="Histidine kinase-like ATPase, C-terminal domain"/>
    <property type="match status" value="1"/>
</dbReference>
<gene>
    <name evidence="4" type="ORF">CHO01_18620</name>
    <name evidence="5" type="ORF">HNR08_001419</name>
</gene>
<dbReference type="Proteomes" id="UP000564629">
    <property type="component" value="Unassembled WGS sequence"/>
</dbReference>
<reference evidence="4 6" key="1">
    <citation type="submission" date="2019-07" db="EMBL/GenBank/DDBJ databases">
        <title>Whole genome shotgun sequence of Cellulomonas hominis NBRC 16055.</title>
        <authorList>
            <person name="Hosoyama A."/>
            <person name="Uohara A."/>
            <person name="Ohji S."/>
            <person name="Ichikawa N."/>
        </authorList>
    </citation>
    <scope>NUCLEOTIDE SEQUENCE [LARGE SCALE GENOMIC DNA]</scope>
    <source>
        <strain evidence="4 6">NBRC 16055</strain>
    </source>
</reference>
<dbReference type="AlphaFoldDB" id="A0A511FBV3"/>
<comment type="caution">
    <text evidence="4">The sequence shown here is derived from an EMBL/GenBank/DDBJ whole genome shotgun (WGS) entry which is preliminary data.</text>
</comment>
<evidence type="ECO:0000259" key="3">
    <source>
        <dbReference type="Pfam" id="PF13581"/>
    </source>
</evidence>
<dbReference type="Proteomes" id="UP000321723">
    <property type="component" value="Unassembled WGS sequence"/>
</dbReference>
<dbReference type="PANTHER" id="PTHR35526">
    <property type="entry name" value="ANTI-SIGMA-F FACTOR RSBW-RELATED"/>
    <property type="match status" value="1"/>
</dbReference>
<dbReference type="EMBL" id="JACHDN010000001">
    <property type="protein sequence ID" value="MBB5472683.1"/>
    <property type="molecule type" value="Genomic_DNA"/>
</dbReference>
<feature type="domain" description="Histidine kinase/HSP90-like ATPase" evidence="3">
    <location>
        <begin position="39"/>
        <end position="149"/>
    </location>
</feature>
<dbReference type="PANTHER" id="PTHR35526:SF3">
    <property type="entry name" value="ANTI-SIGMA-F FACTOR RSBW"/>
    <property type="match status" value="1"/>
</dbReference>
<dbReference type="RefSeq" id="WP_168431459.1">
    <property type="nucleotide sequence ID" value="NZ_BJVQ01000022.1"/>
</dbReference>
<dbReference type="CDD" id="cd16936">
    <property type="entry name" value="HATPase_RsbW-like"/>
    <property type="match status" value="1"/>
</dbReference>
<evidence type="ECO:0000256" key="2">
    <source>
        <dbReference type="SAM" id="MobiDB-lite"/>
    </source>
</evidence>
<reference evidence="5 7" key="2">
    <citation type="submission" date="2020-08" db="EMBL/GenBank/DDBJ databases">
        <title>Sequencing the genomes of 1000 actinobacteria strains.</title>
        <authorList>
            <person name="Klenk H.-P."/>
        </authorList>
    </citation>
    <scope>NUCLEOTIDE SEQUENCE [LARGE SCALE GENOMIC DNA]</scope>
    <source>
        <strain evidence="5 7">DSM 9581</strain>
    </source>
</reference>
<feature type="region of interest" description="Disordered" evidence="2">
    <location>
        <begin position="1"/>
        <end position="20"/>
    </location>
</feature>
<dbReference type="GO" id="GO:0004674">
    <property type="term" value="F:protein serine/threonine kinase activity"/>
    <property type="evidence" value="ECO:0007669"/>
    <property type="project" value="UniProtKB-KW"/>
</dbReference>
<dbReference type="InterPro" id="IPR050267">
    <property type="entry name" value="Anti-sigma-factor_SerPK"/>
</dbReference>
<evidence type="ECO:0000313" key="5">
    <source>
        <dbReference type="EMBL" id="MBB5472683.1"/>
    </source>
</evidence>
<evidence type="ECO:0000313" key="7">
    <source>
        <dbReference type="Proteomes" id="UP000564629"/>
    </source>
</evidence>
<organism evidence="4 6">
    <name type="scientific">Cellulomonas hominis</name>
    <dbReference type="NCBI Taxonomy" id="156981"/>
    <lineage>
        <taxon>Bacteria</taxon>
        <taxon>Bacillati</taxon>
        <taxon>Actinomycetota</taxon>
        <taxon>Actinomycetes</taxon>
        <taxon>Micrococcales</taxon>
        <taxon>Cellulomonadaceae</taxon>
        <taxon>Cellulomonas</taxon>
    </lineage>
</organism>
<dbReference type="EMBL" id="BJVQ01000022">
    <property type="protein sequence ID" value="GEL46746.1"/>
    <property type="molecule type" value="Genomic_DNA"/>
</dbReference>
<keyword evidence="1" id="KW-0723">Serine/threonine-protein kinase</keyword>